<dbReference type="Pfam" id="PF11964">
    <property type="entry name" value="SpoIIAA-like"/>
    <property type="match status" value="1"/>
</dbReference>
<dbReference type="STRING" id="880070.Cycma_4508"/>
<dbReference type="KEGG" id="cmr:Cycma_4508"/>
<dbReference type="InterPro" id="IPR021866">
    <property type="entry name" value="SpoIIAA-like"/>
</dbReference>
<dbReference type="Gene3D" id="3.40.50.10600">
    <property type="entry name" value="SpoIIaa-like domains"/>
    <property type="match status" value="1"/>
</dbReference>
<dbReference type="AlphaFoldDB" id="G0J0D1"/>
<dbReference type="eggNOG" id="ENOG5032S70">
    <property type="taxonomic scope" value="Bacteria"/>
</dbReference>
<organism evidence="1 2">
    <name type="scientific">Cyclobacterium marinum (strain ATCC 25205 / DSM 745 / LMG 13164 / NCIMB 1802)</name>
    <name type="common">Flectobacillus marinus</name>
    <dbReference type="NCBI Taxonomy" id="880070"/>
    <lineage>
        <taxon>Bacteria</taxon>
        <taxon>Pseudomonadati</taxon>
        <taxon>Bacteroidota</taxon>
        <taxon>Cytophagia</taxon>
        <taxon>Cytophagales</taxon>
        <taxon>Cyclobacteriaceae</taxon>
        <taxon>Cyclobacterium</taxon>
    </lineage>
</organism>
<sequence>MIQLQETKKEILITAEMSGKITKKGIEKIHPLIHHIIDKGNKVDFYFELENLRRYKLEGLWEGLKVDTAHLSDYGKTEFEGNKKWQEWAAKAMDLFTDSEVKFFDLQEKQKAKEWIGQ</sequence>
<name>G0J0D1_CYCMS</name>
<dbReference type="RefSeq" id="WP_014022488.1">
    <property type="nucleotide sequence ID" value="NC_015914.1"/>
</dbReference>
<evidence type="ECO:0000313" key="2">
    <source>
        <dbReference type="Proteomes" id="UP000001635"/>
    </source>
</evidence>
<accession>G0J0D1</accession>
<dbReference type="SUPFAM" id="SSF52091">
    <property type="entry name" value="SpoIIaa-like"/>
    <property type="match status" value="1"/>
</dbReference>
<keyword evidence="2" id="KW-1185">Reference proteome</keyword>
<dbReference type="InterPro" id="IPR036513">
    <property type="entry name" value="STAS_dom_sf"/>
</dbReference>
<dbReference type="EMBL" id="CP002955">
    <property type="protein sequence ID" value="AEL28204.1"/>
    <property type="molecule type" value="Genomic_DNA"/>
</dbReference>
<protein>
    <recommendedName>
        <fullName evidence="3">UspA domain-containing protein</fullName>
    </recommendedName>
</protein>
<evidence type="ECO:0000313" key="1">
    <source>
        <dbReference type="EMBL" id="AEL28204.1"/>
    </source>
</evidence>
<dbReference type="OrthoDB" id="9811577at2"/>
<proteinExistence type="predicted"/>
<dbReference type="InterPro" id="IPR038396">
    <property type="entry name" value="SpoIIAA-like_sf"/>
</dbReference>
<gene>
    <name evidence="1" type="ordered locus">Cycma_4508</name>
</gene>
<dbReference type="Proteomes" id="UP000001635">
    <property type="component" value="Chromosome"/>
</dbReference>
<dbReference type="HOGENOM" id="CLU_137390_0_0_10"/>
<evidence type="ECO:0008006" key="3">
    <source>
        <dbReference type="Google" id="ProtNLM"/>
    </source>
</evidence>
<reference evidence="2" key="1">
    <citation type="submission" date="2011-07" db="EMBL/GenBank/DDBJ databases">
        <title>The complete genome of Cyclobacterium marinum DSM 745.</title>
        <authorList>
            <person name="Lucas S."/>
            <person name="Han J."/>
            <person name="Lapidus A."/>
            <person name="Bruce D."/>
            <person name="Goodwin L."/>
            <person name="Pitluck S."/>
            <person name="Peters L."/>
            <person name="Kyrpides N."/>
            <person name="Mavromatis K."/>
            <person name="Ivanova N."/>
            <person name="Ovchinnikova G."/>
            <person name="Chertkov O."/>
            <person name="Detter J.C."/>
            <person name="Tapia R."/>
            <person name="Han C."/>
            <person name="Land M."/>
            <person name="Hauser L."/>
            <person name="Markowitz V."/>
            <person name="Cheng J.-F."/>
            <person name="Hugenholtz P."/>
            <person name="Woyke T."/>
            <person name="Wu D."/>
            <person name="Tindall B."/>
            <person name="Schuetze A."/>
            <person name="Brambilla E."/>
            <person name="Klenk H.-P."/>
            <person name="Eisen J.A."/>
        </authorList>
    </citation>
    <scope>NUCLEOTIDE SEQUENCE [LARGE SCALE GENOMIC DNA]</scope>
    <source>
        <strain evidence="2">ATCC 25205 / DSM 745 / LMG 13164 / NCIMB 1802</strain>
    </source>
</reference>